<name>A0AB36TFE4_ACETH</name>
<evidence type="ECO:0000313" key="8">
    <source>
        <dbReference type="Proteomes" id="UP000223596"/>
    </source>
</evidence>
<comment type="caution">
    <text evidence="7">The sequence shown here is derived from an EMBL/GenBank/DDBJ whole genome shotgun (WGS) entry which is preliminary data.</text>
</comment>
<dbReference type="Gene3D" id="2.20.28.10">
    <property type="match status" value="1"/>
</dbReference>
<dbReference type="Pfam" id="PF21349">
    <property type="entry name" value="RUBY_RBDX"/>
    <property type="match status" value="1"/>
</dbReference>
<dbReference type="GO" id="GO:0016491">
    <property type="term" value="F:oxidoreductase activity"/>
    <property type="evidence" value="ECO:0007669"/>
    <property type="project" value="InterPro"/>
</dbReference>
<dbReference type="Pfam" id="PF02915">
    <property type="entry name" value="Rubrerythrin"/>
    <property type="match status" value="1"/>
</dbReference>
<proteinExistence type="predicted"/>
<evidence type="ECO:0000256" key="3">
    <source>
        <dbReference type="ARBA" id="ARBA00022723"/>
    </source>
</evidence>
<dbReference type="NCBIfam" id="NF045767">
    <property type="entry name" value="RuberyRbr"/>
    <property type="match status" value="1"/>
</dbReference>
<dbReference type="InterPro" id="IPR048574">
    <property type="entry name" value="RUBY_RBDX"/>
</dbReference>
<feature type="domain" description="Ferritin-like diiron" evidence="6">
    <location>
        <begin position="3"/>
        <end position="152"/>
    </location>
</feature>
<dbReference type="InterPro" id="IPR003251">
    <property type="entry name" value="Rr_diiron-bd_dom"/>
</dbReference>
<evidence type="ECO:0000256" key="1">
    <source>
        <dbReference type="ARBA" id="ARBA00001965"/>
    </source>
</evidence>
<dbReference type="SUPFAM" id="SSF47240">
    <property type="entry name" value="Ferritin-like"/>
    <property type="match status" value="1"/>
</dbReference>
<dbReference type="InterPro" id="IPR009078">
    <property type="entry name" value="Ferritin-like_SF"/>
</dbReference>
<evidence type="ECO:0000256" key="4">
    <source>
        <dbReference type="ARBA" id="ARBA00022982"/>
    </source>
</evidence>
<keyword evidence="3" id="KW-0479">Metal-binding</keyword>
<evidence type="ECO:0000256" key="2">
    <source>
        <dbReference type="ARBA" id="ARBA00022448"/>
    </source>
</evidence>
<dbReference type="Gene3D" id="1.20.1260.10">
    <property type="match status" value="1"/>
</dbReference>
<comment type="cofactor">
    <cofactor evidence="1">
        <name>Fe(3+)</name>
        <dbReference type="ChEBI" id="CHEBI:29034"/>
    </cofactor>
</comment>
<reference evidence="7 8" key="1">
    <citation type="submission" date="2017-09" db="EMBL/GenBank/DDBJ databases">
        <title>Evaluation of Pacific Biosciences Sequencing Technology to Finishing C. thermocellum Genome Sequences.</title>
        <authorList>
            <person name="Brown S."/>
        </authorList>
    </citation>
    <scope>NUCLEOTIDE SEQUENCE [LARGE SCALE GENOMIC DNA]</scope>
    <source>
        <strain evidence="7 8">AD2</strain>
    </source>
</reference>
<dbReference type="PROSITE" id="PS50905">
    <property type="entry name" value="FERRITIN_LIKE"/>
    <property type="match status" value="1"/>
</dbReference>
<dbReference type="PANTHER" id="PTHR43865">
    <property type="entry name" value="RUBRERYTHRIN-RELATED"/>
    <property type="match status" value="1"/>
</dbReference>
<organism evidence="7 8">
    <name type="scientific">Acetivibrio thermocellus AD2</name>
    <dbReference type="NCBI Taxonomy" id="1138384"/>
    <lineage>
        <taxon>Bacteria</taxon>
        <taxon>Bacillati</taxon>
        <taxon>Bacillota</taxon>
        <taxon>Clostridia</taxon>
        <taxon>Eubacteriales</taxon>
        <taxon>Oscillospiraceae</taxon>
        <taxon>Acetivibrio</taxon>
    </lineage>
</organism>
<dbReference type="AlphaFoldDB" id="A0AB36TFE4"/>
<evidence type="ECO:0000313" key="7">
    <source>
        <dbReference type="EMBL" id="PFH02639.1"/>
    </source>
</evidence>
<dbReference type="CDD" id="cd01041">
    <property type="entry name" value="Rubrerythrin"/>
    <property type="match status" value="1"/>
</dbReference>
<evidence type="ECO:0000259" key="6">
    <source>
        <dbReference type="PROSITE" id="PS50905"/>
    </source>
</evidence>
<sequence>MKSLKNTKTMENLMKAFAGESQARTRYNFYASVANKEGYRQIEAIFNETADNEKEHAKRFYKFLLEGLNGELPASIMINADYPVAYGNTLDNLKAAAAGENEEWTKLYPEFAKVAKEEGFDEIAAAFTKIAEVEQRHEARYKKLAENIENNKVFNKDEKVLWKCRNCGYVHEGNSAPENVRHVLIQKHFSKCWQKIINLCILKFILSLKYISSVAKTSKSGNFTRICFCILRTKKFLTS</sequence>
<evidence type="ECO:0000256" key="5">
    <source>
        <dbReference type="ARBA" id="ARBA00023004"/>
    </source>
</evidence>
<accession>A0AB36TFE4</accession>
<protein>
    <submittedName>
        <fullName evidence="7">Rubrerythrin</fullName>
    </submittedName>
</protein>
<keyword evidence="4" id="KW-0249">Electron transport</keyword>
<keyword evidence="2" id="KW-0813">Transport</keyword>
<dbReference type="PANTHER" id="PTHR43865:SF1">
    <property type="entry name" value="RUBRERYTHRIN-RELATED"/>
    <property type="match status" value="1"/>
</dbReference>
<dbReference type="GO" id="GO:0046872">
    <property type="term" value="F:metal ion binding"/>
    <property type="evidence" value="ECO:0007669"/>
    <property type="project" value="UniProtKB-KW"/>
</dbReference>
<dbReference type="InterPro" id="IPR052364">
    <property type="entry name" value="Rubrerythrin"/>
</dbReference>
<keyword evidence="5" id="KW-0408">Iron</keyword>
<dbReference type="InterPro" id="IPR009040">
    <property type="entry name" value="Ferritin-like_diiron"/>
</dbReference>
<dbReference type="Proteomes" id="UP000223596">
    <property type="component" value="Unassembled WGS sequence"/>
</dbReference>
<gene>
    <name evidence="7" type="ORF">M972_111424</name>
</gene>
<dbReference type="EMBL" id="PDBW01000001">
    <property type="protein sequence ID" value="PFH02639.1"/>
    <property type="molecule type" value="Genomic_DNA"/>
</dbReference>
<dbReference type="InterPro" id="IPR012347">
    <property type="entry name" value="Ferritin-like"/>
</dbReference>